<sequence>MHTSTHTRPEFSSLECGTTPHSLFLELCHKTRNGVNTGHHTVVAGSSSW</sequence>
<protein>
    <submittedName>
        <fullName evidence="1">Uncharacterized protein</fullName>
    </submittedName>
</protein>
<dbReference type="Proteomes" id="UP000243499">
    <property type="component" value="Chromosome 3"/>
</dbReference>
<name>A0A2T8KIA0_9POAL</name>
<evidence type="ECO:0000313" key="1">
    <source>
        <dbReference type="EMBL" id="PVH61896.1"/>
    </source>
</evidence>
<organism evidence="1">
    <name type="scientific">Panicum hallii</name>
    <dbReference type="NCBI Taxonomy" id="206008"/>
    <lineage>
        <taxon>Eukaryota</taxon>
        <taxon>Viridiplantae</taxon>
        <taxon>Streptophyta</taxon>
        <taxon>Embryophyta</taxon>
        <taxon>Tracheophyta</taxon>
        <taxon>Spermatophyta</taxon>
        <taxon>Magnoliopsida</taxon>
        <taxon>Liliopsida</taxon>
        <taxon>Poales</taxon>
        <taxon>Poaceae</taxon>
        <taxon>PACMAD clade</taxon>
        <taxon>Panicoideae</taxon>
        <taxon>Panicodae</taxon>
        <taxon>Paniceae</taxon>
        <taxon>Panicinae</taxon>
        <taxon>Panicum</taxon>
        <taxon>Panicum sect. Panicum</taxon>
    </lineage>
</organism>
<dbReference type="Gramene" id="PVH61896">
    <property type="protein sequence ID" value="PVH61896"/>
    <property type="gene ID" value="PAHAL_3G150500"/>
</dbReference>
<reference evidence="1" key="1">
    <citation type="submission" date="2018-04" db="EMBL/GenBank/DDBJ databases">
        <title>WGS assembly of Panicum hallii.</title>
        <authorList>
            <person name="Lovell J."/>
            <person name="Jenkins J."/>
            <person name="Lowry D."/>
            <person name="Mamidi S."/>
            <person name="Sreedasyam A."/>
            <person name="Weng X."/>
            <person name="Barry K."/>
            <person name="Bonette J."/>
            <person name="Campitelli B."/>
            <person name="Daum C."/>
            <person name="Gordon S."/>
            <person name="Gould B."/>
            <person name="Lipzen A."/>
            <person name="Macqueen A."/>
            <person name="Palacio-Mejia J."/>
            <person name="Plott C."/>
            <person name="Shakirov E."/>
            <person name="Shu S."/>
            <person name="Yoshinaga Y."/>
            <person name="Zane M."/>
            <person name="Rokhsar D."/>
            <person name="Grimwood J."/>
            <person name="Schmutz J."/>
            <person name="Juenger T."/>
        </authorList>
    </citation>
    <scope>NUCLEOTIDE SEQUENCE [LARGE SCALE GENOMIC DNA]</scope>
    <source>
        <strain evidence="1">FIL2</strain>
    </source>
</reference>
<dbReference type="AlphaFoldDB" id="A0A2T8KIA0"/>
<dbReference type="EMBL" id="CM008048">
    <property type="protein sequence ID" value="PVH61896.1"/>
    <property type="molecule type" value="Genomic_DNA"/>
</dbReference>
<gene>
    <name evidence="1" type="ORF">PAHAL_3G150500</name>
</gene>
<proteinExistence type="predicted"/>
<accession>A0A2T8KIA0</accession>